<dbReference type="FunFam" id="2.60.40.640:FF:000002">
    <property type="entry name" value="Vacuolar protein sorting-associated protein 26A"/>
    <property type="match status" value="1"/>
</dbReference>
<dbReference type="GO" id="GO:0016020">
    <property type="term" value="C:membrane"/>
    <property type="evidence" value="ECO:0007669"/>
    <property type="project" value="UniProtKB-SubCell"/>
</dbReference>
<dbReference type="Gene3D" id="2.60.40.640">
    <property type="match status" value="2"/>
</dbReference>
<dbReference type="InterPro" id="IPR028934">
    <property type="entry name" value="Vps26-related"/>
</dbReference>
<comment type="subcellular location">
    <subcellularLocation>
        <location evidence="1">Membrane</location>
        <topology evidence="1">Multi-pass membrane protein</topology>
    </subcellularLocation>
</comment>
<dbReference type="EMBL" id="WUAV01000004">
    <property type="protein sequence ID" value="KAF1756959.1"/>
    <property type="molecule type" value="Genomic_DNA"/>
</dbReference>
<keyword evidence="8" id="KW-0653">Protein transport</keyword>
<keyword evidence="10 14" id="KW-0472">Membrane</keyword>
<evidence type="ECO:0000313" key="16">
    <source>
        <dbReference type="Proteomes" id="UP000483820"/>
    </source>
</evidence>
<feature type="region of interest" description="Disordered" evidence="13">
    <location>
        <begin position="588"/>
        <end position="640"/>
    </location>
</feature>
<evidence type="ECO:0000256" key="9">
    <source>
        <dbReference type="ARBA" id="ARBA00022989"/>
    </source>
</evidence>
<evidence type="ECO:0000256" key="11">
    <source>
        <dbReference type="ARBA" id="ARBA00073024"/>
    </source>
</evidence>
<evidence type="ECO:0000256" key="3">
    <source>
        <dbReference type="ARBA" id="ARBA00008321"/>
    </source>
</evidence>
<dbReference type="GO" id="GO:0006886">
    <property type="term" value="P:intracellular protein transport"/>
    <property type="evidence" value="ECO:0007669"/>
    <property type="project" value="InterPro"/>
</dbReference>
<feature type="compositionally biased region" description="Polar residues" evidence="13">
    <location>
        <begin position="599"/>
        <end position="608"/>
    </location>
</feature>
<dbReference type="Proteomes" id="UP000483820">
    <property type="component" value="Chromosome IV"/>
</dbReference>
<evidence type="ECO:0000256" key="12">
    <source>
        <dbReference type="ARBA" id="ARBA00083912"/>
    </source>
</evidence>
<dbReference type="Pfam" id="PF06432">
    <property type="entry name" value="GPI2"/>
    <property type="match status" value="1"/>
</dbReference>
<dbReference type="InterPro" id="IPR014752">
    <property type="entry name" value="Arrestin-like_C"/>
</dbReference>
<dbReference type="KEGG" id="crq:GCK72_013414"/>
<comment type="similarity">
    <text evidence="4">Belongs to the VPS26 family.</text>
</comment>
<dbReference type="PANTHER" id="PTHR12233">
    <property type="entry name" value="VACUOLAR PROTEIN SORTING 26 RELATED"/>
    <property type="match status" value="1"/>
</dbReference>
<dbReference type="UniPathway" id="UPA00196"/>
<protein>
    <recommendedName>
        <fullName evidence="11">Vacuolar protein sorting-associated protein 26</fullName>
    </recommendedName>
    <alternativeName>
        <fullName evidence="12">VPS26 protein homolog</fullName>
    </alternativeName>
</protein>
<comment type="caution">
    <text evidence="15">The sequence shown here is derived from an EMBL/GenBank/DDBJ whole genome shotgun (WGS) entry which is preliminary data.</text>
</comment>
<evidence type="ECO:0000256" key="14">
    <source>
        <dbReference type="SAM" id="Phobius"/>
    </source>
</evidence>
<evidence type="ECO:0000313" key="15">
    <source>
        <dbReference type="EMBL" id="KAF1756959.1"/>
    </source>
</evidence>
<accession>A0A6A5GR63</accession>
<dbReference type="GeneID" id="9819922"/>
<comment type="similarity">
    <text evidence="3">Belongs to the PIGC family.</text>
</comment>
<evidence type="ECO:0000256" key="7">
    <source>
        <dbReference type="ARBA" id="ARBA00022692"/>
    </source>
</evidence>
<feature type="transmembrane region" description="Helical" evidence="14">
    <location>
        <begin position="78"/>
        <end position="97"/>
    </location>
</feature>
<proteinExistence type="inferred from homology"/>
<dbReference type="CTD" id="9819922"/>
<keyword evidence="9 14" id="KW-1133">Transmembrane helix</keyword>
<feature type="transmembrane region" description="Helical" evidence="14">
    <location>
        <begin position="109"/>
        <end position="126"/>
    </location>
</feature>
<name>A0A6A5GR63_CAERE</name>
<keyword evidence="5" id="KW-0813">Transport</keyword>
<dbReference type="InterPro" id="IPR009450">
    <property type="entry name" value="Plno_GlcNAc_GPI2"/>
</dbReference>
<evidence type="ECO:0000256" key="6">
    <source>
        <dbReference type="ARBA" id="ARBA00022502"/>
    </source>
</evidence>
<dbReference type="AlphaFoldDB" id="A0A6A5GR63"/>
<comment type="pathway">
    <text evidence="2">Glycolipid biosynthesis; glycosylphosphatidylinositol-anchor biosynthesis.</text>
</comment>
<evidence type="ECO:0000256" key="8">
    <source>
        <dbReference type="ARBA" id="ARBA00022927"/>
    </source>
</evidence>
<feature type="transmembrane region" description="Helical" evidence="14">
    <location>
        <begin position="241"/>
        <end position="260"/>
    </location>
</feature>
<evidence type="ECO:0000256" key="1">
    <source>
        <dbReference type="ARBA" id="ARBA00004141"/>
    </source>
</evidence>
<feature type="transmembrane region" description="Helical" evidence="14">
    <location>
        <begin position="53"/>
        <end position="72"/>
    </location>
</feature>
<reference evidence="15 16" key="1">
    <citation type="submission" date="2019-12" db="EMBL/GenBank/DDBJ databases">
        <title>Chromosome-level assembly of the Caenorhabditis remanei genome.</title>
        <authorList>
            <person name="Teterina A.A."/>
            <person name="Willis J.H."/>
            <person name="Phillips P.C."/>
        </authorList>
    </citation>
    <scope>NUCLEOTIDE SEQUENCE [LARGE SCALE GENOMIC DNA]</scope>
    <source>
        <strain evidence="15 16">PX506</strain>
        <tissue evidence="15">Whole organism</tissue>
    </source>
</reference>
<evidence type="ECO:0000256" key="10">
    <source>
        <dbReference type="ARBA" id="ARBA00023136"/>
    </source>
</evidence>
<dbReference type="FunFam" id="2.60.40.640:FF:000001">
    <property type="entry name" value="Vacuolar protein sorting-associated protein 26A"/>
    <property type="match status" value="1"/>
</dbReference>
<feature type="transmembrane region" description="Helical" evidence="14">
    <location>
        <begin position="215"/>
        <end position="235"/>
    </location>
</feature>
<keyword evidence="6" id="KW-0337">GPI-anchor biosynthesis</keyword>
<evidence type="ECO:0000256" key="13">
    <source>
        <dbReference type="SAM" id="MobiDB-lite"/>
    </source>
</evidence>
<dbReference type="RefSeq" id="XP_053584607.1">
    <property type="nucleotide sequence ID" value="XM_053729835.1"/>
</dbReference>
<evidence type="ECO:0000256" key="2">
    <source>
        <dbReference type="ARBA" id="ARBA00004687"/>
    </source>
</evidence>
<evidence type="ECO:0000256" key="5">
    <source>
        <dbReference type="ARBA" id="ARBA00022448"/>
    </source>
</evidence>
<dbReference type="Pfam" id="PF03643">
    <property type="entry name" value="Vps26"/>
    <property type="match status" value="1"/>
</dbReference>
<gene>
    <name evidence="15" type="ORF">GCK72_013414</name>
</gene>
<evidence type="ECO:0000256" key="4">
    <source>
        <dbReference type="ARBA" id="ARBA00009100"/>
    </source>
</evidence>
<sequence length="640" mass="73124">MTSPTRWQKILYRKQPFPDNYSGGDAQFLKELRKNVSVVHYDYKSAVFGCMNFLTHLDMLTMYFVLFLNILHSNWSPNILYGVFTSTIVFYLFFCKFLTPNVANGKEHARTIVTLFLFAYAFTPVIRTLTTSISTDTIYSTSIITAILSCFFHDYGVKAPVVSYPTSVSSGLSSAIFLLSRLEEDTPTLLLLVVAFTLHAYGAEFRNRLFHVYPSISSILFCALSLFSIYCISSFSVELSVFWTLLHVFILFVCPLILILKQTGKCTIHGPWDEAVPIKSINRIRMAMLFGFGQSADIQIRLSNEDTRKVIKSRGDDGNMHDNFLYYDGESVTGTVQVNLKKANHKFEHQGIRIEFIGQIEVYYDRGNQQDFISLTRELARPGDLTQNAQFPFEFNNVEKPFETYMGTNVKLRYFLRVTVIRRLTDLTKEIDLVVHALSSYPDNDKSIKMEVGIEDCLHIEFEYNKNKYHLQDVIVGKIYFLLVRIKIKYMEIAILKTEIVGSGPNTFKESETVAKFEIMDGAPVRGESIPIRLFLAGYDLAPSMRDVGKKFSVKYFLNLVLIDEEDRRYFKQQEVTLWRKADKVLRRPGSDEAEEELQTSIPGTQKFTAPAPVEHPKPESPRSDPKSGSTSPDDNSDSS</sequence>
<organism evidence="15 16">
    <name type="scientific">Caenorhabditis remanei</name>
    <name type="common">Caenorhabditis vulgaris</name>
    <dbReference type="NCBI Taxonomy" id="31234"/>
    <lineage>
        <taxon>Eukaryota</taxon>
        <taxon>Metazoa</taxon>
        <taxon>Ecdysozoa</taxon>
        <taxon>Nematoda</taxon>
        <taxon>Chromadorea</taxon>
        <taxon>Rhabditida</taxon>
        <taxon>Rhabditina</taxon>
        <taxon>Rhabditomorpha</taxon>
        <taxon>Rhabditoidea</taxon>
        <taxon>Rhabditidae</taxon>
        <taxon>Peloderinae</taxon>
        <taxon>Caenorhabditis</taxon>
    </lineage>
</organism>
<dbReference type="GO" id="GO:0006506">
    <property type="term" value="P:GPI anchor biosynthetic process"/>
    <property type="evidence" value="ECO:0007669"/>
    <property type="project" value="UniProtKB-UniPathway"/>
</dbReference>
<keyword evidence="7 14" id="KW-0812">Transmembrane</keyword>
<feature type="compositionally biased region" description="Basic and acidic residues" evidence="13">
    <location>
        <begin position="615"/>
        <end position="626"/>
    </location>
</feature>